<dbReference type="AlphaFoldDB" id="X1PCB2"/>
<reference evidence="1" key="1">
    <citation type="journal article" date="2014" name="Front. Microbiol.">
        <title>High frequency of phylogenetically diverse reductive dehalogenase-homologous genes in deep subseafloor sedimentary metagenomes.</title>
        <authorList>
            <person name="Kawai M."/>
            <person name="Futagami T."/>
            <person name="Toyoda A."/>
            <person name="Takaki Y."/>
            <person name="Nishi S."/>
            <person name="Hori S."/>
            <person name="Arai W."/>
            <person name="Tsubouchi T."/>
            <person name="Morono Y."/>
            <person name="Uchiyama I."/>
            <person name="Ito T."/>
            <person name="Fujiyama A."/>
            <person name="Inagaki F."/>
            <person name="Takami H."/>
        </authorList>
    </citation>
    <scope>NUCLEOTIDE SEQUENCE</scope>
    <source>
        <strain evidence="1">Expedition CK06-06</strain>
    </source>
</reference>
<comment type="caution">
    <text evidence="1">The sequence shown here is derived from an EMBL/GenBank/DDBJ whole genome shotgun (WGS) entry which is preliminary data.</text>
</comment>
<accession>X1PCB2</accession>
<evidence type="ECO:0000313" key="1">
    <source>
        <dbReference type="EMBL" id="GAI28544.1"/>
    </source>
</evidence>
<organism evidence="1">
    <name type="scientific">marine sediment metagenome</name>
    <dbReference type="NCBI Taxonomy" id="412755"/>
    <lineage>
        <taxon>unclassified sequences</taxon>
        <taxon>metagenomes</taxon>
        <taxon>ecological metagenomes</taxon>
    </lineage>
</organism>
<proteinExistence type="predicted"/>
<gene>
    <name evidence="1" type="ORF">S06H3_26383</name>
</gene>
<name>X1PCB2_9ZZZZ</name>
<sequence length="74" mass="9038">MIKKFKEKIKFRIAEYLDKKHPDYCWARLVHWALGYEEMNPWGKGAWYYKKQTCKSPYCGKCFTNGRVKRPEEQ</sequence>
<dbReference type="EMBL" id="BARV01015246">
    <property type="protein sequence ID" value="GAI28544.1"/>
    <property type="molecule type" value="Genomic_DNA"/>
</dbReference>
<protein>
    <submittedName>
        <fullName evidence="1">Uncharacterized protein</fullName>
    </submittedName>
</protein>